<keyword evidence="1" id="KW-1133">Transmembrane helix</keyword>
<evidence type="ECO:0000313" key="2">
    <source>
        <dbReference type="EMBL" id="PJR14614.1"/>
    </source>
</evidence>
<evidence type="ECO:0000256" key="1">
    <source>
        <dbReference type="SAM" id="Phobius"/>
    </source>
</evidence>
<dbReference type="Proteomes" id="UP000231987">
    <property type="component" value="Unassembled WGS sequence"/>
</dbReference>
<keyword evidence="1" id="KW-0812">Transmembrane</keyword>
<dbReference type="RefSeq" id="WP_100672531.1">
    <property type="nucleotide sequence ID" value="NZ_JBKOIK010000006.1"/>
</dbReference>
<accession>A0A2J0Z2A7</accession>
<organism evidence="2 3">
    <name type="scientific">Rhizobium meliloti</name>
    <name type="common">Ensifer meliloti</name>
    <name type="synonym">Sinorhizobium meliloti</name>
    <dbReference type="NCBI Taxonomy" id="382"/>
    <lineage>
        <taxon>Bacteria</taxon>
        <taxon>Pseudomonadati</taxon>
        <taxon>Pseudomonadota</taxon>
        <taxon>Alphaproteobacteria</taxon>
        <taxon>Hyphomicrobiales</taxon>
        <taxon>Rhizobiaceae</taxon>
        <taxon>Sinorhizobium/Ensifer group</taxon>
        <taxon>Sinorhizobium</taxon>
    </lineage>
</organism>
<sequence>MLTNYFWLFVTGGGAFILGAAVAYAILKQRPLSRAEKQAQKRKVEELYEQSPENRSR</sequence>
<reference evidence="2 3" key="1">
    <citation type="submission" date="2017-06" db="EMBL/GenBank/DDBJ databases">
        <title>Ensifer strains isolated from leguminous trees and herbs display diverse denitrification phenotypes with some acting as strong N2O sinks.</title>
        <authorList>
            <person name="Woliy K."/>
            <person name="Mania D."/>
            <person name="Bakken L.R."/>
            <person name="Frostegard A."/>
        </authorList>
    </citation>
    <scope>NUCLEOTIDE SEQUENCE [LARGE SCALE GENOMIC DNA]</scope>
    <source>
        <strain evidence="2 3">AC50a</strain>
    </source>
</reference>
<evidence type="ECO:0000313" key="3">
    <source>
        <dbReference type="Proteomes" id="UP000231987"/>
    </source>
</evidence>
<gene>
    <name evidence="2" type="ORF">CEJ86_16325</name>
</gene>
<protein>
    <submittedName>
        <fullName evidence="2">Uncharacterized protein</fullName>
    </submittedName>
</protein>
<name>A0A2J0Z2A7_RHIML</name>
<dbReference type="AlphaFoldDB" id="A0A2J0Z2A7"/>
<proteinExistence type="predicted"/>
<feature type="transmembrane region" description="Helical" evidence="1">
    <location>
        <begin position="6"/>
        <end position="27"/>
    </location>
</feature>
<keyword evidence="1" id="KW-0472">Membrane</keyword>
<dbReference type="EMBL" id="NJGD01000006">
    <property type="protein sequence ID" value="PJR14614.1"/>
    <property type="molecule type" value="Genomic_DNA"/>
</dbReference>
<comment type="caution">
    <text evidence="2">The sequence shown here is derived from an EMBL/GenBank/DDBJ whole genome shotgun (WGS) entry which is preliminary data.</text>
</comment>